<evidence type="ECO:0000313" key="1">
    <source>
        <dbReference type="EMBL" id="GIY29852.1"/>
    </source>
</evidence>
<keyword evidence="2" id="KW-1185">Reference proteome</keyword>
<name>A0AAV4SAK6_CAEEX</name>
<dbReference type="Proteomes" id="UP001054945">
    <property type="component" value="Unassembled WGS sequence"/>
</dbReference>
<sequence length="85" mass="9878">MNKGVKTMEDKFNDHHGEREDNLEKFMERDFDGPDLEKVEEAFCARIGSQNGQFRQKQFHCLSCECKSLCGVGQLRHVKISLLPY</sequence>
<reference evidence="1 2" key="1">
    <citation type="submission" date="2021-06" db="EMBL/GenBank/DDBJ databases">
        <title>Caerostris extrusa draft genome.</title>
        <authorList>
            <person name="Kono N."/>
            <person name="Arakawa K."/>
        </authorList>
    </citation>
    <scope>NUCLEOTIDE SEQUENCE [LARGE SCALE GENOMIC DNA]</scope>
</reference>
<dbReference type="EMBL" id="BPLR01009140">
    <property type="protein sequence ID" value="GIY29852.1"/>
    <property type="molecule type" value="Genomic_DNA"/>
</dbReference>
<accession>A0AAV4SAK6</accession>
<protein>
    <submittedName>
        <fullName evidence="1">Uncharacterized protein</fullName>
    </submittedName>
</protein>
<dbReference type="AlphaFoldDB" id="A0AAV4SAK6"/>
<comment type="caution">
    <text evidence="1">The sequence shown here is derived from an EMBL/GenBank/DDBJ whole genome shotgun (WGS) entry which is preliminary data.</text>
</comment>
<organism evidence="1 2">
    <name type="scientific">Caerostris extrusa</name>
    <name type="common">Bark spider</name>
    <name type="synonym">Caerostris bankana</name>
    <dbReference type="NCBI Taxonomy" id="172846"/>
    <lineage>
        <taxon>Eukaryota</taxon>
        <taxon>Metazoa</taxon>
        <taxon>Ecdysozoa</taxon>
        <taxon>Arthropoda</taxon>
        <taxon>Chelicerata</taxon>
        <taxon>Arachnida</taxon>
        <taxon>Araneae</taxon>
        <taxon>Araneomorphae</taxon>
        <taxon>Entelegynae</taxon>
        <taxon>Araneoidea</taxon>
        <taxon>Araneidae</taxon>
        <taxon>Caerostris</taxon>
    </lineage>
</organism>
<proteinExistence type="predicted"/>
<gene>
    <name evidence="1" type="ORF">CEXT_559411</name>
</gene>
<evidence type="ECO:0000313" key="2">
    <source>
        <dbReference type="Proteomes" id="UP001054945"/>
    </source>
</evidence>